<evidence type="ECO:0000256" key="1">
    <source>
        <dbReference type="SAM" id="Phobius"/>
    </source>
</evidence>
<evidence type="ECO:0000313" key="3">
    <source>
        <dbReference type="EMBL" id="BAT29438.1"/>
    </source>
</evidence>
<feature type="transmembrane region" description="Helical" evidence="1">
    <location>
        <begin position="20"/>
        <end position="38"/>
    </location>
</feature>
<dbReference type="EMBL" id="LC066380">
    <property type="protein sequence ID" value="BAT29438.1"/>
    <property type="molecule type" value="Genomic_DNA"/>
</dbReference>
<feature type="transmembrane region" description="Helical" evidence="1">
    <location>
        <begin position="108"/>
        <end position="128"/>
    </location>
</feature>
<feature type="transmembrane region" description="Helical" evidence="1">
    <location>
        <begin position="248"/>
        <end position="266"/>
    </location>
</feature>
<dbReference type="Pfam" id="PF00892">
    <property type="entry name" value="EamA"/>
    <property type="match status" value="1"/>
</dbReference>
<dbReference type="PANTHER" id="PTHR22911">
    <property type="entry name" value="ACYL-MALONYL CONDENSING ENZYME-RELATED"/>
    <property type="match status" value="1"/>
</dbReference>
<reference evidence="3" key="1">
    <citation type="journal article" date="2015" name="Proc. Natl. Acad. Sci. U.S.A.">
        <title>Bacterial clade with the ribosomal RNA operon on a small plasmid rather than the chromosome.</title>
        <authorList>
            <person name="Anda M."/>
            <person name="Ohtsubo Y."/>
            <person name="Okubo T."/>
            <person name="Sugawara M."/>
            <person name="Nagata Y."/>
            <person name="Tsuda M."/>
            <person name="Minamisawa K."/>
            <person name="Mitsui H."/>
        </authorList>
    </citation>
    <scope>NUCLEOTIDE SEQUENCE</scope>
    <source>
        <strain evidence="3">DSM 21871</strain>
    </source>
</reference>
<keyword evidence="1" id="KW-1133">Transmembrane helix</keyword>
<sequence length="309" mass="32573">MSVVSSQTEAAASAQSYGQGLAIVGIGGLVLSFDIPLIRMSESAFWTVLAVRGLLTGLAVLLIWQVDRIRNPRGQKLIAGWTGLLIVAIFSMAATTFVFAVFNTSAANVVFILAFNPMFAAILSRWLIGESPPLATVLAIPATLFGVLLIIGAGFETGNWTGDLSALATAFLIALALTLSRRSRTDMRYTAALGGLLPALIALPFVAGEGLHSEAIIWLILNGGVLIPVAMICLAIGPMFVPAPVVSMAFLIETVLAPVWVWLIFGERPVDLAMAGGGVVIATLVVHSVAELRRVRGQRRRLAEQSGGV</sequence>
<keyword evidence="1" id="KW-0812">Transmembrane</keyword>
<feature type="transmembrane region" description="Helical" evidence="1">
    <location>
        <begin position="272"/>
        <end position="292"/>
    </location>
</feature>
<name>A0A0P0Z709_9HYPH</name>
<feature type="transmembrane region" description="Helical" evidence="1">
    <location>
        <begin position="44"/>
        <end position="66"/>
    </location>
</feature>
<dbReference type="InterPro" id="IPR000620">
    <property type="entry name" value="EamA_dom"/>
</dbReference>
<organism evidence="3">
    <name type="scientific">Aurantimonas manganoxydans</name>
    <dbReference type="NCBI Taxonomy" id="651183"/>
    <lineage>
        <taxon>Bacteria</taxon>
        <taxon>Pseudomonadati</taxon>
        <taxon>Pseudomonadota</taxon>
        <taxon>Alphaproteobacteria</taxon>
        <taxon>Hyphomicrobiales</taxon>
        <taxon>Aurantimonadaceae</taxon>
        <taxon>Aurantimonas</taxon>
    </lineage>
</organism>
<dbReference type="PANTHER" id="PTHR22911:SF135">
    <property type="entry name" value="BLR4310 PROTEIN"/>
    <property type="match status" value="1"/>
</dbReference>
<keyword evidence="1" id="KW-0472">Membrane</keyword>
<feature type="transmembrane region" description="Helical" evidence="1">
    <location>
        <begin position="215"/>
        <end position="236"/>
    </location>
</feature>
<protein>
    <recommendedName>
        <fullName evidence="2">EamA domain-containing protein</fullName>
    </recommendedName>
</protein>
<accession>A0A0P0Z709</accession>
<feature type="transmembrane region" description="Helical" evidence="1">
    <location>
        <begin position="78"/>
        <end position="102"/>
    </location>
</feature>
<feature type="transmembrane region" description="Helical" evidence="1">
    <location>
        <begin position="135"/>
        <end position="154"/>
    </location>
</feature>
<dbReference type="InterPro" id="IPR037185">
    <property type="entry name" value="EmrE-like"/>
</dbReference>
<evidence type="ECO:0000259" key="2">
    <source>
        <dbReference type="Pfam" id="PF00892"/>
    </source>
</evidence>
<dbReference type="SUPFAM" id="SSF103481">
    <property type="entry name" value="Multidrug resistance efflux transporter EmrE"/>
    <property type="match status" value="2"/>
</dbReference>
<dbReference type="GO" id="GO:0016020">
    <property type="term" value="C:membrane"/>
    <property type="evidence" value="ECO:0007669"/>
    <property type="project" value="InterPro"/>
</dbReference>
<feature type="transmembrane region" description="Helical" evidence="1">
    <location>
        <begin position="160"/>
        <end position="179"/>
    </location>
</feature>
<dbReference type="AlphaFoldDB" id="A0A0P0Z709"/>
<feature type="domain" description="EamA" evidence="2">
    <location>
        <begin position="42"/>
        <end position="151"/>
    </location>
</feature>
<proteinExistence type="predicted"/>
<feature type="transmembrane region" description="Helical" evidence="1">
    <location>
        <begin position="191"/>
        <end position="209"/>
    </location>
</feature>